<comment type="catalytic activity">
    <reaction evidence="1 10">
        <text>alpha-D-galactose 1-phosphate + UDP-alpha-D-glucose = alpha-D-glucose 1-phosphate + UDP-alpha-D-galactose</text>
        <dbReference type="Rhea" id="RHEA:13989"/>
        <dbReference type="ChEBI" id="CHEBI:58336"/>
        <dbReference type="ChEBI" id="CHEBI:58601"/>
        <dbReference type="ChEBI" id="CHEBI:58885"/>
        <dbReference type="ChEBI" id="CHEBI:66914"/>
        <dbReference type="EC" id="2.7.7.12"/>
    </reaction>
</comment>
<dbReference type="NCBIfam" id="NF003629">
    <property type="entry name" value="PRK05270.1-2"/>
    <property type="match status" value="1"/>
</dbReference>
<dbReference type="InterPro" id="IPR005849">
    <property type="entry name" value="GalP_Utransf_N"/>
</dbReference>
<keyword evidence="14" id="KW-1185">Reference proteome</keyword>
<dbReference type="Proteomes" id="UP000006190">
    <property type="component" value="Unassembled WGS sequence"/>
</dbReference>
<dbReference type="STRING" id="883113.HMPREF9708_00283"/>
<dbReference type="HOGENOM" id="CLU_047799_0_0_9"/>
<proteinExistence type="inferred from homology"/>
<comment type="caution">
    <text evidence="13">The sequence shown here is derived from an EMBL/GenBank/DDBJ whole genome shotgun (WGS) entry which is preliminary data.</text>
</comment>
<keyword evidence="9 10" id="KW-0119">Carbohydrate metabolism</keyword>
<dbReference type="EC" id="2.7.7.12" evidence="10"/>
<feature type="domain" description="Galactose-1-phosphate uridyl transferase N-terminal" evidence="11">
    <location>
        <begin position="22"/>
        <end position="228"/>
    </location>
</feature>
<reference evidence="13 14" key="1">
    <citation type="submission" date="2012-01" db="EMBL/GenBank/DDBJ databases">
        <title>The Genome Sequence of Facklamia languida CCUG 37842.</title>
        <authorList>
            <consortium name="The Broad Institute Genome Sequencing Platform"/>
            <person name="Earl A."/>
            <person name="Ward D."/>
            <person name="Feldgarden M."/>
            <person name="Gevers D."/>
            <person name="Huys G."/>
            <person name="Young S.K."/>
            <person name="Zeng Q."/>
            <person name="Gargeya S."/>
            <person name="Fitzgerald M."/>
            <person name="Haas B."/>
            <person name="Abouelleil A."/>
            <person name="Alvarado L."/>
            <person name="Arachchi H.M."/>
            <person name="Berlin A."/>
            <person name="Chapman S.B."/>
            <person name="Gearin G."/>
            <person name="Goldberg J."/>
            <person name="Griggs A."/>
            <person name="Gujja S."/>
            <person name="Hansen M."/>
            <person name="Heiman D."/>
            <person name="Howarth C."/>
            <person name="Larimer J."/>
            <person name="Lui A."/>
            <person name="MacDonald P.J.P."/>
            <person name="McCowen C."/>
            <person name="Montmayeur A."/>
            <person name="Murphy C."/>
            <person name="Neiman D."/>
            <person name="Pearson M."/>
            <person name="Priest M."/>
            <person name="Roberts A."/>
            <person name="Saif S."/>
            <person name="Shea T."/>
            <person name="Sisk P."/>
            <person name="Stolte C."/>
            <person name="Sykes S."/>
            <person name="Wortman J."/>
            <person name="Nusbaum C."/>
            <person name="Birren B."/>
        </authorList>
    </citation>
    <scope>NUCLEOTIDE SEQUENCE [LARGE SCALE GENOMIC DNA]</scope>
    <source>
        <strain evidence="13 14">CCUG 37842</strain>
    </source>
</reference>
<evidence type="ECO:0000256" key="5">
    <source>
        <dbReference type="ARBA" id="ARBA00022490"/>
    </source>
</evidence>
<comment type="similarity">
    <text evidence="4 10">Belongs to the galactose-1-phosphate uridylyltransferase type 2 family.</text>
</comment>
<dbReference type="Pfam" id="PF02744">
    <property type="entry name" value="GalP_UDP_tr_C"/>
    <property type="match status" value="1"/>
</dbReference>
<dbReference type="InterPro" id="IPR000766">
    <property type="entry name" value="GalP_uridyl_Trfase_II"/>
</dbReference>
<dbReference type="Pfam" id="PF01087">
    <property type="entry name" value="GalP_UDP_transf"/>
    <property type="match status" value="1"/>
</dbReference>
<dbReference type="PANTHER" id="PTHR39191:SF1">
    <property type="entry name" value="DUF4922 DOMAIN-CONTAINING PROTEIN"/>
    <property type="match status" value="1"/>
</dbReference>
<name>H3NHE4_9LACT</name>
<evidence type="ECO:0000256" key="2">
    <source>
        <dbReference type="ARBA" id="ARBA00004496"/>
    </source>
</evidence>
<organism evidence="13 14">
    <name type="scientific">Facklamia languida CCUG 37842</name>
    <dbReference type="NCBI Taxonomy" id="883113"/>
    <lineage>
        <taxon>Bacteria</taxon>
        <taxon>Bacillati</taxon>
        <taxon>Bacillota</taxon>
        <taxon>Bacilli</taxon>
        <taxon>Lactobacillales</taxon>
        <taxon>Aerococcaceae</taxon>
        <taxon>Facklamia</taxon>
    </lineage>
</organism>
<keyword evidence="5 10" id="KW-0963">Cytoplasm</keyword>
<evidence type="ECO:0000256" key="7">
    <source>
        <dbReference type="ARBA" id="ARBA00022695"/>
    </source>
</evidence>
<evidence type="ECO:0000313" key="14">
    <source>
        <dbReference type="Proteomes" id="UP000006190"/>
    </source>
</evidence>
<feature type="domain" description="Galactose-1-phosphate uridyl transferase C-terminal" evidence="12">
    <location>
        <begin position="244"/>
        <end position="439"/>
    </location>
</feature>
<evidence type="ECO:0000256" key="6">
    <source>
        <dbReference type="ARBA" id="ARBA00022679"/>
    </source>
</evidence>
<evidence type="ECO:0000313" key="13">
    <source>
        <dbReference type="EMBL" id="EHR38199.1"/>
    </source>
</evidence>
<dbReference type="PATRIC" id="fig|883113.3.peg.286"/>
<evidence type="ECO:0000256" key="8">
    <source>
        <dbReference type="ARBA" id="ARBA00023144"/>
    </source>
</evidence>
<evidence type="ECO:0000256" key="1">
    <source>
        <dbReference type="ARBA" id="ARBA00001107"/>
    </source>
</evidence>
<dbReference type="eggNOG" id="COG4468">
    <property type="taxonomic scope" value="Bacteria"/>
</dbReference>
<dbReference type="UniPathway" id="UPA00214"/>
<dbReference type="GO" id="GO:0006012">
    <property type="term" value="P:galactose metabolic process"/>
    <property type="evidence" value="ECO:0007669"/>
    <property type="project" value="UniProtKB-UniRule"/>
</dbReference>
<keyword evidence="6 10" id="KW-0808">Transferase</keyword>
<dbReference type="NCBIfam" id="TIGR01239">
    <property type="entry name" value="galT_2"/>
    <property type="match status" value="1"/>
</dbReference>
<dbReference type="GO" id="GO:0005737">
    <property type="term" value="C:cytoplasm"/>
    <property type="evidence" value="ECO:0007669"/>
    <property type="project" value="UniProtKB-SubCell"/>
</dbReference>
<evidence type="ECO:0000256" key="4">
    <source>
        <dbReference type="ARBA" id="ARBA00008706"/>
    </source>
</evidence>
<gene>
    <name evidence="10" type="primary">galT</name>
    <name evidence="13" type="ORF">HMPREF9708_00283</name>
</gene>
<dbReference type="InterPro" id="IPR005850">
    <property type="entry name" value="GalP_Utransf_C"/>
</dbReference>
<evidence type="ECO:0000259" key="11">
    <source>
        <dbReference type="Pfam" id="PF01087"/>
    </source>
</evidence>
<keyword evidence="7 10" id="KW-0548">Nucleotidyltransferase</keyword>
<comment type="pathway">
    <text evidence="3 10">Carbohydrate metabolism; galactose metabolism.</text>
</comment>
<evidence type="ECO:0000256" key="3">
    <source>
        <dbReference type="ARBA" id="ARBA00004947"/>
    </source>
</evidence>
<dbReference type="PANTHER" id="PTHR39191">
    <property type="entry name" value="GALACTOSE-1-PHOSPHATE URIDYLYLTRANSFERASE"/>
    <property type="match status" value="1"/>
</dbReference>
<dbReference type="EMBL" id="AGEG01000002">
    <property type="protein sequence ID" value="EHR38199.1"/>
    <property type="molecule type" value="Genomic_DNA"/>
</dbReference>
<sequence>MEINQVISSFVHTAIQEGYLAELDRTYMINRLLAILKLDNYQTTEPHEGALLTFLDKLVDFAIAQGVIEETSFEIEALEAAIMDLITPFPSQVNQHFWELYQQDKKQATDFFYRLSQANDYIKTRKIAQNIEFKAETPYGLLDITINLSKPEKDPKMIAYLKTLPPAKYPLCALCLENEGYRGSPKQAARQNHRIIRVKVKDRDYGFQYSPYVYFNEHSIFINQLHQPMSINQRTFENLLELVKVFPHYFVGSNADLSITGGSILAHDHYQAGRFEFAMARASVLESFTLKAFPSVEIDHLHWPMSVMRLRHQDPDQISQAAGYILGHWRDYSDASLDILARSGDEIHNTITPIARYKDGFYELDLVLRNNRTSAQYPDGIFHPHPDVQHIKRENIGLIEVMGLAILPPRLLSELEAVQAYLAGKISLDQVAEIHQDWAQALQEDYSPDQSVEEYVKEALGVKFARILEDAGVFKLDQAGRAGFQRFIESLNKGVEGCII</sequence>
<keyword evidence="8 10" id="KW-0299">Galactose metabolism</keyword>
<accession>H3NHE4</accession>
<dbReference type="PIRSF" id="PIRSF006005">
    <property type="entry name" value="GalT_BS"/>
    <property type="match status" value="1"/>
</dbReference>
<dbReference type="HAMAP" id="MF_00571">
    <property type="entry name" value="GalP_UDP_trans"/>
    <property type="match status" value="1"/>
</dbReference>
<evidence type="ECO:0000256" key="10">
    <source>
        <dbReference type="HAMAP-Rule" id="MF_00571"/>
    </source>
</evidence>
<comment type="subcellular location">
    <subcellularLocation>
        <location evidence="2 10">Cytoplasm</location>
    </subcellularLocation>
</comment>
<evidence type="ECO:0000256" key="9">
    <source>
        <dbReference type="ARBA" id="ARBA00023277"/>
    </source>
</evidence>
<protein>
    <recommendedName>
        <fullName evidence="10">Galactose-1-phosphate uridylyltransferase</fullName>
        <shortName evidence="10">Gal-1-P uridylyltransferase</shortName>
        <ecNumber evidence="10">2.7.7.12</ecNumber>
    </recommendedName>
    <alternativeName>
        <fullName evidence="10">UDP-glucose--hexose-1-phosphate uridylyltransferase</fullName>
    </alternativeName>
</protein>
<dbReference type="AlphaFoldDB" id="H3NHE4"/>
<dbReference type="RefSeq" id="WP_006308184.1">
    <property type="nucleotide sequence ID" value="NZ_JH601133.1"/>
</dbReference>
<dbReference type="GO" id="GO:0008108">
    <property type="term" value="F:UDP-glucose:hexose-1-phosphate uridylyltransferase activity"/>
    <property type="evidence" value="ECO:0007669"/>
    <property type="project" value="UniProtKB-UniRule"/>
</dbReference>
<evidence type="ECO:0000259" key="12">
    <source>
        <dbReference type="Pfam" id="PF02744"/>
    </source>
</evidence>